<feature type="domain" description="Glutamyl/glutaminyl-tRNA synthetase class Ib catalytic" evidence="7">
    <location>
        <begin position="11"/>
        <end position="112"/>
    </location>
</feature>
<evidence type="ECO:0000256" key="2">
    <source>
        <dbReference type="ARBA" id="ARBA00022741"/>
    </source>
</evidence>
<dbReference type="Proteomes" id="UP001596105">
    <property type="component" value="Unassembled WGS sequence"/>
</dbReference>
<evidence type="ECO:0000256" key="1">
    <source>
        <dbReference type="ARBA" id="ARBA00022598"/>
    </source>
</evidence>
<keyword evidence="9" id="KW-1185">Reference proteome</keyword>
<evidence type="ECO:0000256" key="6">
    <source>
        <dbReference type="SAM" id="MobiDB-lite"/>
    </source>
</evidence>
<evidence type="ECO:0000259" key="7">
    <source>
        <dbReference type="Pfam" id="PF00749"/>
    </source>
</evidence>
<keyword evidence="4 5" id="KW-0030">Aminoacyl-tRNA synthetase</keyword>
<dbReference type="Gene3D" id="3.40.50.620">
    <property type="entry name" value="HUPs"/>
    <property type="match status" value="1"/>
</dbReference>
<accession>A0ABW0LQ63</accession>
<keyword evidence="5" id="KW-0648">Protein biosynthesis</keyword>
<keyword evidence="2 5" id="KW-0547">Nucleotide-binding</keyword>
<gene>
    <name evidence="8" type="ORF">ACFPPD_04835</name>
</gene>
<keyword evidence="1 5" id="KW-0436">Ligase</keyword>
<dbReference type="PANTHER" id="PTHR43311:SF1">
    <property type="entry name" value="GLUTAMYL-Q TRNA(ASP) SYNTHETASE"/>
    <property type="match status" value="1"/>
</dbReference>
<sequence>MTGENLGDRPVDQRQGYCRSLTEEERRAKATGKEPAWRFPMPERTIAFDVLMLGAQSFDGAAPGDFVVKRADGMFGYQLAVSVDDAAMGITDVLRAWLRSRRVYSDIRKPVGTALASAGYGWLLFIRSRT</sequence>
<dbReference type="SUPFAM" id="SSF52374">
    <property type="entry name" value="Nucleotidylyl transferase"/>
    <property type="match status" value="1"/>
</dbReference>
<keyword evidence="3 5" id="KW-0067">ATP-binding</keyword>
<feature type="compositionally biased region" description="Basic and acidic residues" evidence="6">
    <location>
        <begin position="1"/>
        <end position="12"/>
    </location>
</feature>
<evidence type="ECO:0000256" key="4">
    <source>
        <dbReference type="ARBA" id="ARBA00023146"/>
    </source>
</evidence>
<feature type="compositionally biased region" description="Basic and acidic residues" evidence="6">
    <location>
        <begin position="21"/>
        <end position="34"/>
    </location>
</feature>
<dbReference type="InterPro" id="IPR049940">
    <property type="entry name" value="GluQ/Sye"/>
</dbReference>
<dbReference type="GO" id="GO:0016874">
    <property type="term" value="F:ligase activity"/>
    <property type="evidence" value="ECO:0007669"/>
    <property type="project" value="UniProtKB-KW"/>
</dbReference>
<evidence type="ECO:0000313" key="8">
    <source>
        <dbReference type="EMBL" id="MFC5468035.1"/>
    </source>
</evidence>
<protein>
    <submittedName>
        <fullName evidence="8">Glutamate--tRNA ligase family protein</fullName>
    </submittedName>
</protein>
<evidence type="ECO:0000256" key="3">
    <source>
        <dbReference type="ARBA" id="ARBA00022840"/>
    </source>
</evidence>
<evidence type="ECO:0000256" key="5">
    <source>
        <dbReference type="RuleBase" id="RU363037"/>
    </source>
</evidence>
<dbReference type="RefSeq" id="WP_209751758.1">
    <property type="nucleotide sequence ID" value="NZ_JBHSMH010000006.1"/>
</dbReference>
<dbReference type="InterPro" id="IPR014729">
    <property type="entry name" value="Rossmann-like_a/b/a_fold"/>
</dbReference>
<comment type="similarity">
    <text evidence="5">Belongs to the class-I aminoacyl-tRNA synthetase family.</text>
</comment>
<name>A0ABW0LQ63_9BACL</name>
<evidence type="ECO:0000313" key="9">
    <source>
        <dbReference type="Proteomes" id="UP001596105"/>
    </source>
</evidence>
<organism evidence="8 9">
    <name type="scientific">Cohnella suwonensis</name>
    <dbReference type="NCBI Taxonomy" id="696072"/>
    <lineage>
        <taxon>Bacteria</taxon>
        <taxon>Bacillati</taxon>
        <taxon>Bacillota</taxon>
        <taxon>Bacilli</taxon>
        <taxon>Bacillales</taxon>
        <taxon>Paenibacillaceae</taxon>
        <taxon>Cohnella</taxon>
    </lineage>
</organism>
<dbReference type="PANTHER" id="PTHR43311">
    <property type="entry name" value="GLUTAMATE--TRNA LIGASE"/>
    <property type="match status" value="1"/>
</dbReference>
<reference evidence="9" key="1">
    <citation type="journal article" date="2019" name="Int. J. Syst. Evol. Microbiol.">
        <title>The Global Catalogue of Microorganisms (GCM) 10K type strain sequencing project: providing services to taxonomists for standard genome sequencing and annotation.</title>
        <authorList>
            <consortium name="The Broad Institute Genomics Platform"/>
            <consortium name="The Broad Institute Genome Sequencing Center for Infectious Disease"/>
            <person name="Wu L."/>
            <person name="Ma J."/>
        </authorList>
    </citation>
    <scope>NUCLEOTIDE SEQUENCE [LARGE SCALE GENOMIC DNA]</scope>
    <source>
        <strain evidence="9">CCUG 57113</strain>
    </source>
</reference>
<feature type="region of interest" description="Disordered" evidence="6">
    <location>
        <begin position="1"/>
        <end position="34"/>
    </location>
</feature>
<dbReference type="Pfam" id="PF00749">
    <property type="entry name" value="tRNA-synt_1c"/>
    <property type="match status" value="1"/>
</dbReference>
<proteinExistence type="inferred from homology"/>
<dbReference type="InterPro" id="IPR020058">
    <property type="entry name" value="Glu/Gln-tRNA-synth_Ib_cat-dom"/>
</dbReference>
<dbReference type="EMBL" id="JBHSMH010000006">
    <property type="protein sequence ID" value="MFC5468035.1"/>
    <property type="molecule type" value="Genomic_DNA"/>
</dbReference>
<comment type="caution">
    <text evidence="8">The sequence shown here is derived from an EMBL/GenBank/DDBJ whole genome shotgun (WGS) entry which is preliminary data.</text>
</comment>